<organism evidence="1 2">
    <name type="scientific">Vaccinium darrowii</name>
    <dbReference type="NCBI Taxonomy" id="229202"/>
    <lineage>
        <taxon>Eukaryota</taxon>
        <taxon>Viridiplantae</taxon>
        <taxon>Streptophyta</taxon>
        <taxon>Embryophyta</taxon>
        <taxon>Tracheophyta</taxon>
        <taxon>Spermatophyta</taxon>
        <taxon>Magnoliopsida</taxon>
        <taxon>eudicotyledons</taxon>
        <taxon>Gunneridae</taxon>
        <taxon>Pentapetalae</taxon>
        <taxon>asterids</taxon>
        <taxon>Ericales</taxon>
        <taxon>Ericaceae</taxon>
        <taxon>Vaccinioideae</taxon>
        <taxon>Vaccinieae</taxon>
        <taxon>Vaccinium</taxon>
    </lineage>
</organism>
<evidence type="ECO:0000313" key="1">
    <source>
        <dbReference type="EMBL" id="KAH7858122.1"/>
    </source>
</evidence>
<proteinExistence type="predicted"/>
<accession>A0ACB7YWX6</accession>
<name>A0ACB7YWX6_9ERIC</name>
<keyword evidence="2" id="KW-1185">Reference proteome</keyword>
<protein>
    <submittedName>
        <fullName evidence="1">Uncharacterized protein</fullName>
    </submittedName>
</protein>
<reference evidence="1 2" key="1">
    <citation type="journal article" date="2021" name="Hortic Res">
        <title>High-quality reference genome and annotation aids understanding of berry development for evergreen blueberry (Vaccinium darrowii).</title>
        <authorList>
            <person name="Yu J."/>
            <person name="Hulse-Kemp A.M."/>
            <person name="Babiker E."/>
            <person name="Staton M."/>
        </authorList>
    </citation>
    <scope>NUCLEOTIDE SEQUENCE [LARGE SCALE GENOMIC DNA]</scope>
    <source>
        <strain evidence="2">cv. NJ 8807/NJ 8810</strain>
        <tissue evidence="1">Young leaf</tissue>
    </source>
</reference>
<sequence>MNIFTWNNPFTERYLMLIDELGITLVPPMSKRLACDDYGNGAMAEPSLILSTLRPFLESRSQLGIDNMQQ</sequence>
<evidence type="ECO:0000313" key="2">
    <source>
        <dbReference type="Proteomes" id="UP000828048"/>
    </source>
</evidence>
<dbReference type="EMBL" id="CM037153">
    <property type="protein sequence ID" value="KAH7858122.1"/>
    <property type="molecule type" value="Genomic_DNA"/>
</dbReference>
<comment type="caution">
    <text evidence="1">The sequence shown here is derived from an EMBL/GenBank/DDBJ whole genome shotgun (WGS) entry which is preliminary data.</text>
</comment>
<gene>
    <name evidence="1" type="ORF">Vadar_020242</name>
</gene>
<dbReference type="Proteomes" id="UP000828048">
    <property type="component" value="Chromosome 3"/>
</dbReference>